<feature type="coiled-coil region" evidence="1">
    <location>
        <begin position="119"/>
        <end position="185"/>
    </location>
</feature>
<dbReference type="EMBL" id="LJSK01000404">
    <property type="protein sequence ID" value="KPI83268.1"/>
    <property type="molecule type" value="Genomic_DNA"/>
</dbReference>
<feature type="coiled-coil region" evidence="1">
    <location>
        <begin position="28"/>
        <end position="84"/>
    </location>
</feature>
<sequence length="658" mass="75544">MLDAQDAVVAQPAAGYSEQGFPRSEAHTAHLLSQIAFLHREVERLEEQVETLRTKSFADARKITQDYEEAIKQKNLEIEEYRRRGGGEGSGADLLRRCKLLEKQLASVNSEKSVACIEKNDLMAKVRKLEALLRTRRQEYAAAQRSAEENEVERSSAVTALKMAVEGLSKEKESLMQQVAEMQKGAIVQRKDKNVSTENSLCCAEAQTDSVERVTQACQVNTMRPEEESVAVQHPAVFSLRALLEEKTCECDDLRSRLDELSAVQKDALAMLESAKRELADEVEQRRLAMSDAENLSVQIRGLQQRCSDQTAAERMLGERIGTLEDEKQRLFVEKTRIERDRDTWEEQLRQYERDVSQLSMAKNHANQQLGSLASENENLRVELKHFSEREAQMAYSLKAKDAEIQEILVSYQNSARENESLVENQRFLERELDNARAIIASKEESMIYVQEQLQSLQLREQQLTLDLQSFEYETETLHQRLARASDESTGLERKCDELQQMVRAKERCLEELHQSLRELSNQVIFKENENLLLRQRCDEMIGDAARQRALLAAERNHLQELEEANARLVAREVLSLDHHQKQLGASKEVEREREARLAVEEELDRAKKVYSGLQEKCEELERKAMNIESDLREAIASKERLHKIVVEQNEALAHLSK</sequence>
<dbReference type="OMA" id="YENENHH"/>
<evidence type="ECO:0000256" key="1">
    <source>
        <dbReference type="SAM" id="Coils"/>
    </source>
</evidence>
<dbReference type="VEuPathDB" id="TriTrypDB:Lsey_0404_0010"/>
<dbReference type="AlphaFoldDB" id="A0A0N1IGV3"/>
<accession>A0A0N1IGV3</accession>
<evidence type="ECO:0000313" key="2">
    <source>
        <dbReference type="EMBL" id="KPI83268.1"/>
    </source>
</evidence>
<reference evidence="2 3" key="1">
    <citation type="journal article" date="2015" name="PLoS Pathog.">
        <title>Leptomonas seymouri: Adaptations to the Dixenous Life Cycle Analyzed by Genome Sequencing, Transcriptome Profiling and Co-infection with Leishmania donovani.</title>
        <authorList>
            <person name="Kraeva N."/>
            <person name="Butenko A."/>
            <person name="Hlavacova J."/>
            <person name="Kostygov A."/>
            <person name="Myskova J."/>
            <person name="Grybchuk D."/>
            <person name="Lestinova T."/>
            <person name="Votypka J."/>
            <person name="Volf P."/>
            <person name="Opperdoes F."/>
            <person name="Flegontov P."/>
            <person name="Lukes J."/>
            <person name="Yurchenko V."/>
        </authorList>
    </citation>
    <scope>NUCLEOTIDE SEQUENCE [LARGE SCALE GENOMIC DNA]</scope>
    <source>
        <strain evidence="2 3">ATCC 30220</strain>
    </source>
</reference>
<organism evidence="2 3">
    <name type="scientific">Leptomonas seymouri</name>
    <dbReference type="NCBI Taxonomy" id="5684"/>
    <lineage>
        <taxon>Eukaryota</taxon>
        <taxon>Discoba</taxon>
        <taxon>Euglenozoa</taxon>
        <taxon>Kinetoplastea</taxon>
        <taxon>Metakinetoplastina</taxon>
        <taxon>Trypanosomatida</taxon>
        <taxon>Trypanosomatidae</taxon>
        <taxon>Leishmaniinae</taxon>
        <taxon>Leptomonas</taxon>
    </lineage>
</organism>
<name>A0A0N1IGV3_LEPSE</name>
<feature type="coiled-coil region" evidence="1">
    <location>
        <begin position="335"/>
        <end position="383"/>
    </location>
</feature>
<dbReference type="Proteomes" id="UP000038009">
    <property type="component" value="Unassembled WGS sequence"/>
</dbReference>
<protein>
    <submittedName>
        <fullName evidence="2">Uncharacterized protein</fullName>
    </submittedName>
</protein>
<keyword evidence="3" id="KW-1185">Reference proteome</keyword>
<evidence type="ECO:0000313" key="3">
    <source>
        <dbReference type="Proteomes" id="UP000038009"/>
    </source>
</evidence>
<comment type="caution">
    <text evidence="2">The sequence shown here is derived from an EMBL/GenBank/DDBJ whole genome shotgun (WGS) entry which is preliminary data.</text>
</comment>
<feature type="coiled-coil region" evidence="1">
    <location>
        <begin position="244"/>
        <end position="292"/>
    </location>
</feature>
<feature type="coiled-coil region" evidence="1">
    <location>
        <begin position="482"/>
        <end position="638"/>
    </location>
</feature>
<gene>
    <name evidence="2" type="ORF">ABL78_7700</name>
</gene>
<proteinExistence type="predicted"/>
<feature type="coiled-coil region" evidence="1">
    <location>
        <begin position="412"/>
        <end position="446"/>
    </location>
</feature>
<dbReference type="OrthoDB" id="272048at2759"/>
<keyword evidence="1" id="KW-0175">Coiled coil</keyword>